<dbReference type="OrthoDB" id="5988811at2759"/>
<accession>A0A212FPN0</accession>
<sequence>MIPKNVLLKRVSPLITQIAEAHRKPRWEPVAKSKIYRIPKRPEISEEERLELLRINNNYKTQMRAIRRFYHEEMMRELSSLKSASSEMSQKLEAEEWEKCLHLNEKWNKEVAAEREQRRKIELDTMEEYTLKRIEAKDKEMREKIEKASAEIRLQKELSATFITPENLEAAIDTALANPIDYNFAIDLKGNHFYGRDTPVVNQDRKDNAINANT</sequence>
<name>A0A212FPN0_DANPL</name>
<keyword evidence="6" id="KW-0687">Ribonucleoprotein</keyword>
<reference evidence="9 10" key="1">
    <citation type="journal article" date="2011" name="Cell">
        <title>The monarch butterfly genome yields insights into long-distance migration.</title>
        <authorList>
            <person name="Zhan S."/>
            <person name="Merlin C."/>
            <person name="Boore J.L."/>
            <person name="Reppert S.M."/>
        </authorList>
    </citation>
    <scope>NUCLEOTIDE SEQUENCE [LARGE SCALE GENOMIC DNA]</scope>
    <source>
        <strain evidence="9">F-2</strain>
    </source>
</reference>
<dbReference type="AlphaFoldDB" id="A0A212FPN0"/>
<comment type="similarity">
    <text evidence="2">Belongs to the mitochondrion-specific ribosomal protein mS26 family.</text>
</comment>
<gene>
    <name evidence="9" type="ORF">KGM_215197</name>
</gene>
<protein>
    <recommendedName>
        <fullName evidence="7">Small ribosomal subunit protein mS26</fullName>
    </recommendedName>
    <alternativeName>
        <fullName evidence="8">28S ribosomal protein S26, mitochondrial</fullName>
    </alternativeName>
</protein>
<evidence type="ECO:0000256" key="3">
    <source>
        <dbReference type="ARBA" id="ARBA00022946"/>
    </source>
</evidence>
<evidence type="ECO:0000313" key="9">
    <source>
        <dbReference type="EMBL" id="OWR55665.1"/>
    </source>
</evidence>
<dbReference type="Pfam" id="PF14943">
    <property type="entry name" value="MRP-S26"/>
    <property type="match status" value="1"/>
</dbReference>
<proteinExistence type="inferred from homology"/>
<evidence type="ECO:0000256" key="7">
    <source>
        <dbReference type="ARBA" id="ARBA00035138"/>
    </source>
</evidence>
<comment type="subcellular location">
    <subcellularLocation>
        <location evidence="1">Mitochondrion</location>
    </subcellularLocation>
</comment>
<dbReference type="STRING" id="278856.A0A212FPN0"/>
<evidence type="ECO:0000256" key="2">
    <source>
        <dbReference type="ARBA" id="ARBA00009672"/>
    </source>
</evidence>
<dbReference type="EMBL" id="AGBW02002137">
    <property type="protein sequence ID" value="OWR55665.1"/>
    <property type="molecule type" value="Genomic_DNA"/>
</dbReference>
<dbReference type="GO" id="GO:0005763">
    <property type="term" value="C:mitochondrial small ribosomal subunit"/>
    <property type="evidence" value="ECO:0007669"/>
    <property type="project" value="InterPro"/>
</dbReference>
<evidence type="ECO:0000256" key="1">
    <source>
        <dbReference type="ARBA" id="ARBA00004173"/>
    </source>
</evidence>
<dbReference type="PANTHER" id="PTHR21035:SF2">
    <property type="entry name" value="SMALL RIBOSOMAL SUBUNIT PROTEIN MS26"/>
    <property type="match status" value="1"/>
</dbReference>
<evidence type="ECO:0000256" key="4">
    <source>
        <dbReference type="ARBA" id="ARBA00022980"/>
    </source>
</evidence>
<evidence type="ECO:0000256" key="6">
    <source>
        <dbReference type="ARBA" id="ARBA00023274"/>
    </source>
</evidence>
<evidence type="ECO:0000313" key="10">
    <source>
        <dbReference type="Proteomes" id="UP000007151"/>
    </source>
</evidence>
<evidence type="ECO:0000256" key="5">
    <source>
        <dbReference type="ARBA" id="ARBA00023128"/>
    </source>
</evidence>
<dbReference type="PANTHER" id="PTHR21035">
    <property type="entry name" value="28S RIBOSOMAL PROTEIN S26, MITOCHONDRIAL"/>
    <property type="match status" value="1"/>
</dbReference>
<dbReference type="Proteomes" id="UP000007151">
    <property type="component" value="Unassembled WGS sequence"/>
</dbReference>
<dbReference type="KEGG" id="dpl:KGM_215197"/>
<comment type="caution">
    <text evidence="9">The sequence shown here is derived from an EMBL/GenBank/DDBJ whole genome shotgun (WGS) entry which is preliminary data.</text>
</comment>
<keyword evidence="10" id="KW-1185">Reference proteome</keyword>
<keyword evidence="5" id="KW-0496">Mitochondrion</keyword>
<organism evidence="9 10">
    <name type="scientific">Danaus plexippus plexippus</name>
    <dbReference type="NCBI Taxonomy" id="278856"/>
    <lineage>
        <taxon>Eukaryota</taxon>
        <taxon>Metazoa</taxon>
        <taxon>Ecdysozoa</taxon>
        <taxon>Arthropoda</taxon>
        <taxon>Hexapoda</taxon>
        <taxon>Insecta</taxon>
        <taxon>Pterygota</taxon>
        <taxon>Neoptera</taxon>
        <taxon>Endopterygota</taxon>
        <taxon>Lepidoptera</taxon>
        <taxon>Glossata</taxon>
        <taxon>Ditrysia</taxon>
        <taxon>Papilionoidea</taxon>
        <taxon>Nymphalidae</taxon>
        <taxon>Danainae</taxon>
        <taxon>Danaini</taxon>
        <taxon>Danaina</taxon>
        <taxon>Danaus</taxon>
        <taxon>Danaus</taxon>
    </lineage>
</organism>
<dbReference type="eggNOG" id="KOG4691">
    <property type="taxonomic scope" value="Eukaryota"/>
</dbReference>
<keyword evidence="3" id="KW-0809">Transit peptide</keyword>
<dbReference type="FunCoup" id="A0A212FPN0">
    <property type="interactions" value="373"/>
</dbReference>
<keyword evidence="4 9" id="KW-0689">Ribosomal protein</keyword>
<evidence type="ECO:0000256" key="8">
    <source>
        <dbReference type="ARBA" id="ARBA00035344"/>
    </source>
</evidence>
<dbReference type="InterPro" id="IPR026140">
    <property type="entry name" value="Ribosomal_mS26"/>
</dbReference>